<feature type="binding site" evidence="2">
    <location>
        <position position="52"/>
    </location>
    <ligand>
        <name>Mg(2+)</name>
        <dbReference type="ChEBI" id="CHEBI:18420"/>
        <label>1</label>
    </ligand>
</feature>
<dbReference type="GO" id="GO:0005524">
    <property type="term" value="F:ATP binding"/>
    <property type="evidence" value="ECO:0007669"/>
    <property type="project" value="UniProtKB-UniRule"/>
</dbReference>
<comment type="function">
    <text evidence="2">Catalyzes the ATP-dependent phosphorylation of thiamine-monophosphate (TMP) to form thiamine-pyrophosphate (TPP), the active form of vitamin B1.</text>
</comment>
<keyword evidence="2" id="KW-0547">Nucleotide-binding</keyword>
<dbReference type="PIRSF" id="PIRSF005303">
    <property type="entry name" value="Thiam_monoph_kin"/>
    <property type="match status" value="1"/>
</dbReference>
<dbReference type="Pfam" id="PF02769">
    <property type="entry name" value="AIRS_C"/>
    <property type="match status" value="1"/>
</dbReference>
<dbReference type="Pfam" id="PF00586">
    <property type="entry name" value="AIRS"/>
    <property type="match status" value="1"/>
</dbReference>
<dbReference type="InterPro" id="IPR006283">
    <property type="entry name" value="ThiL-like"/>
</dbReference>
<feature type="binding site" evidence="2">
    <location>
        <position position="219"/>
    </location>
    <ligand>
        <name>Mg(2+)</name>
        <dbReference type="ChEBI" id="CHEBI:18420"/>
        <label>5</label>
    </ligand>
</feature>
<feature type="binding site" evidence="2">
    <location>
        <position position="151"/>
    </location>
    <ligand>
        <name>ATP</name>
        <dbReference type="ChEBI" id="CHEBI:30616"/>
    </ligand>
</feature>
<feature type="domain" description="PurM-like C-terminal" evidence="4">
    <location>
        <begin position="156"/>
        <end position="306"/>
    </location>
</feature>
<comment type="catalytic activity">
    <reaction evidence="2">
        <text>thiamine phosphate + ATP = thiamine diphosphate + ADP</text>
        <dbReference type="Rhea" id="RHEA:15913"/>
        <dbReference type="ChEBI" id="CHEBI:30616"/>
        <dbReference type="ChEBI" id="CHEBI:37575"/>
        <dbReference type="ChEBI" id="CHEBI:58937"/>
        <dbReference type="ChEBI" id="CHEBI:456216"/>
        <dbReference type="EC" id="2.7.4.16"/>
    </reaction>
</comment>
<dbReference type="RefSeq" id="WP_009118081.1">
    <property type="nucleotide sequence ID" value="NZ_JH164926.1"/>
</dbReference>
<feature type="binding site" evidence="2">
    <location>
        <position position="267"/>
    </location>
    <ligand>
        <name>substrate</name>
    </ligand>
</feature>
<feature type="binding site" evidence="2">
    <location>
        <position position="127"/>
    </location>
    <ligand>
        <name>Mg(2+)</name>
        <dbReference type="ChEBI" id="CHEBI:18420"/>
        <label>1</label>
    </ligand>
</feature>
<dbReference type="PANTHER" id="PTHR30270:SF0">
    <property type="entry name" value="THIAMINE-MONOPHOSPHATE KINASE"/>
    <property type="match status" value="1"/>
</dbReference>
<dbReference type="GO" id="GO:0009229">
    <property type="term" value="P:thiamine diphosphate biosynthetic process"/>
    <property type="evidence" value="ECO:0007669"/>
    <property type="project" value="UniProtKB-UniRule"/>
</dbReference>
<feature type="binding site" evidence="2">
    <location>
        <position position="216"/>
    </location>
    <ligand>
        <name>Mg(2+)</name>
        <dbReference type="ChEBI" id="CHEBI:18420"/>
        <label>3</label>
    </ligand>
</feature>
<dbReference type="Gene3D" id="3.30.1330.10">
    <property type="entry name" value="PurM-like, N-terminal domain"/>
    <property type="match status" value="1"/>
</dbReference>
<dbReference type="AlphaFoldDB" id="G4CFJ8"/>
<comment type="similarity">
    <text evidence="2">Belongs to the thiamine-monophosphate kinase family.</text>
</comment>
<dbReference type="OrthoDB" id="9802811at2"/>
<reference evidence="5 6" key="1">
    <citation type="submission" date="2011-05" db="EMBL/GenBank/DDBJ databases">
        <authorList>
            <person name="Muzny D."/>
            <person name="Qin X."/>
            <person name="Deng J."/>
            <person name="Jiang H."/>
            <person name="Liu Y."/>
            <person name="Qu J."/>
            <person name="Song X.-Z."/>
            <person name="Zhang L."/>
            <person name="Thornton R."/>
            <person name="Coyle M."/>
            <person name="Francisco L."/>
            <person name="Jackson L."/>
            <person name="Javaid M."/>
            <person name="Korchina V."/>
            <person name="Kovar C."/>
            <person name="Mata R."/>
            <person name="Mathew T."/>
            <person name="Ngo R."/>
            <person name="Nguyen L."/>
            <person name="Nguyen N."/>
            <person name="Okwuonu G."/>
            <person name="Ongeri F."/>
            <person name="Pham C."/>
            <person name="Simmons D."/>
            <person name="Wilczek-Boney K."/>
            <person name="Hale W."/>
            <person name="Jakkamsetti A."/>
            <person name="Pham P."/>
            <person name="Ruth R."/>
            <person name="San Lucas F."/>
            <person name="Warren J."/>
            <person name="Zhang J."/>
            <person name="Zhao Z."/>
            <person name="Zhou C."/>
            <person name="Zhu D."/>
            <person name="Lee S."/>
            <person name="Bess C."/>
            <person name="Blankenburg K."/>
            <person name="Forbes L."/>
            <person name="Fu Q."/>
            <person name="Gubbala S."/>
            <person name="Hirani K."/>
            <person name="Jayaseelan J.C."/>
            <person name="Lara F."/>
            <person name="Munidasa M."/>
            <person name="Palculict T."/>
            <person name="Patil S."/>
            <person name="Pu L.-L."/>
            <person name="Saada N."/>
            <person name="Tang L."/>
            <person name="Weissenberger G."/>
            <person name="Zhu Y."/>
            <person name="Hemphill L."/>
            <person name="Shang Y."/>
            <person name="Youmans B."/>
            <person name="Ayvaz T."/>
            <person name="Ross M."/>
            <person name="Santibanez J."/>
            <person name="Aqrawi P."/>
            <person name="Gross S."/>
            <person name="Joshi V."/>
            <person name="Fowler G."/>
            <person name="Nazareth L."/>
            <person name="Reid J."/>
            <person name="Worley K."/>
            <person name="Petrosino J."/>
            <person name="Highlander S."/>
            <person name="Gibbs R."/>
        </authorList>
    </citation>
    <scope>NUCLEOTIDE SEQUENCE [LARGE SCALE GENOMIC DNA]</scope>
    <source>
        <strain evidence="5 6">871</strain>
    </source>
</reference>
<dbReference type="InterPro" id="IPR036676">
    <property type="entry name" value="PurM-like_C_sf"/>
</dbReference>
<feature type="binding site" evidence="2">
    <location>
        <position position="35"/>
    </location>
    <ligand>
        <name>Mg(2+)</name>
        <dbReference type="ChEBI" id="CHEBI:18420"/>
        <label>4</label>
    </ligand>
</feature>
<dbReference type="GO" id="GO:0009030">
    <property type="term" value="F:thiamine-phosphate kinase activity"/>
    <property type="evidence" value="ECO:0007669"/>
    <property type="project" value="UniProtKB-UniRule"/>
</dbReference>
<gene>
    <name evidence="2 5" type="primary">thiL</name>
    <name evidence="5" type="ORF">HMPREF9371_0387</name>
</gene>
<dbReference type="EC" id="2.7.4.16" evidence="2"/>
<feature type="binding site" evidence="2">
    <location>
        <position position="51"/>
    </location>
    <ligand>
        <name>Mg(2+)</name>
        <dbReference type="ChEBI" id="CHEBI:18420"/>
        <label>1</label>
    </ligand>
</feature>
<feature type="domain" description="PurM-like N-terminal" evidence="3">
    <location>
        <begin position="33"/>
        <end position="143"/>
    </location>
</feature>
<comment type="pathway">
    <text evidence="2">Cofactor biosynthesis; thiamine diphosphate biosynthesis; thiamine diphosphate from thiamine phosphate: step 1/1.</text>
</comment>
<name>G4CFJ8_9NEIS</name>
<dbReference type="UniPathway" id="UPA00060">
    <property type="reaction ID" value="UER00142"/>
</dbReference>
<dbReference type="EMBL" id="AGAY01000014">
    <property type="protein sequence ID" value="EGY53374.1"/>
    <property type="molecule type" value="Genomic_DNA"/>
</dbReference>
<evidence type="ECO:0000259" key="4">
    <source>
        <dbReference type="Pfam" id="PF02769"/>
    </source>
</evidence>
<keyword evidence="2" id="KW-0067">ATP-binding</keyword>
<feature type="binding site" evidence="2">
    <location>
        <position position="52"/>
    </location>
    <ligand>
        <name>Mg(2+)</name>
        <dbReference type="ChEBI" id="CHEBI:18420"/>
        <label>2</label>
    </ligand>
</feature>
<protein>
    <recommendedName>
        <fullName evidence="2">Thiamine-monophosphate kinase</fullName>
        <shortName evidence="2">TMP kinase</shortName>
        <shortName evidence="2">Thiamine-phosphate kinase</shortName>
        <ecNumber evidence="2">2.7.4.16</ecNumber>
    </recommendedName>
</protein>
<dbReference type="STRING" id="1032488.HMPREF9371_0387"/>
<proteinExistence type="inferred from homology"/>
<comment type="caution">
    <text evidence="5">The sequence shown here is derived from an EMBL/GenBank/DDBJ whole genome shotgun (WGS) entry which is preliminary data.</text>
</comment>
<dbReference type="GO" id="GO:0009228">
    <property type="term" value="P:thiamine biosynthetic process"/>
    <property type="evidence" value="ECO:0007669"/>
    <property type="project" value="UniProtKB-KW"/>
</dbReference>
<feature type="binding site" evidence="2">
    <location>
        <position position="80"/>
    </location>
    <ligand>
        <name>Mg(2+)</name>
        <dbReference type="ChEBI" id="CHEBI:18420"/>
        <label>2</label>
    </ligand>
</feature>
<feature type="binding site" evidence="2">
    <location>
        <position position="323"/>
    </location>
    <ligand>
        <name>substrate</name>
    </ligand>
</feature>
<dbReference type="CDD" id="cd02194">
    <property type="entry name" value="ThiL"/>
    <property type="match status" value="1"/>
</dbReference>
<feature type="binding site" evidence="2">
    <location>
        <begin position="126"/>
        <end position="127"/>
    </location>
    <ligand>
        <name>ATP</name>
        <dbReference type="ChEBI" id="CHEBI:30616"/>
    </ligand>
</feature>
<dbReference type="Gene3D" id="3.90.650.10">
    <property type="entry name" value="PurM-like C-terminal domain"/>
    <property type="match status" value="1"/>
</dbReference>
<feature type="binding site" evidence="2">
    <location>
        <position position="218"/>
    </location>
    <ligand>
        <name>ATP</name>
        <dbReference type="ChEBI" id="CHEBI:30616"/>
    </ligand>
</feature>
<organism evidence="5 6">
    <name type="scientific">Neisseria shayeganii 871</name>
    <dbReference type="NCBI Taxonomy" id="1032488"/>
    <lineage>
        <taxon>Bacteria</taxon>
        <taxon>Pseudomonadati</taxon>
        <taxon>Pseudomonadota</taxon>
        <taxon>Betaproteobacteria</taxon>
        <taxon>Neisseriales</taxon>
        <taxon>Neisseriaceae</taxon>
        <taxon>Neisseria</taxon>
    </lineage>
</organism>
<feature type="binding site" evidence="2">
    <location>
        <position position="50"/>
    </location>
    <ligand>
        <name>Mg(2+)</name>
        <dbReference type="ChEBI" id="CHEBI:18420"/>
        <label>4</label>
    </ligand>
</feature>
<dbReference type="Proteomes" id="UP000003019">
    <property type="component" value="Unassembled WGS sequence"/>
</dbReference>
<dbReference type="PATRIC" id="fig|1032488.3.peg.358"/>
<evidence type="ECO:0000313" key="6">
    <source>
        <dbReference type="Proteomes" id="UP000003019"/>
    </source>
</evidence>
<feature type="binding site" evidence="2">
    <location>
        <position position="80"/>
    </location>
    <ligand>
        <name>Mg(2+)</name>
        <dbReference type="ChEBI" id="CHEBI:18420"/>
        <label>3</label>
    </ligand>
</feature>
<evidence type="ECO:0000256" key="2">
    <source>
        <dbReference type="HAMAP-Rule" id="MF_02128"/>
    </source>
</evidence>
<keyword evidence="2" id="KW-0460">Magnesium</keyword>
<keyword evidence="1 2" id="KW-0784">Thiamine biosynthesis</keyword>
<keyword evidence="6" id="KW-1185">Reference proteome</keyword>
<sequence length="327" mass="35467">MGETAAMPGEFDFIRRHLQAVRQQDADVLLGIGDDAAIVRPRAGFDLCYSSDMLLAGRHFFADVAPEDLAHKMLAVNISDMAAMGAVPRWVLLSAALPHLEENWLQRFSGSLFGMLKQYGISLIGGDTTRGDWVFNVTIIGEVPQGQGLRRSGAQVDDDIWVSGRVGLAAAALNHIWQRVRLPENLLADCEAARLRPQPRVALGQALLPLAHAAQDISDGLAQDLGHILAASKVGALLEADRIPTLPGLRDCLPEALYDDFILAGGDDYELLFTAAPERRPHILAAAEHSRTPVARIGRITDTGYLKTVRADGSELKLAKQGYDHFA</sequence>
<evidence type="ECO:0000259" key="3">
    <source>
        <dbReference type="Pfam" id="PF00586"/>
    </source>
</evidence>
<dbReference type="NCBIfam" id="TIGR01379">
    <property type="entry name" value="thiL"/>
    <property type="match status" value="1"/>
</dbReference>
<keyword evidence="2 5" id="KW-0418">Kinase</keyword>
<feature type="binding site" evidence="2">
    <location>
        <position position="35"/>
    </location>
    <ligand>
        <name>Mg(2+)</name>
        <dbReference type="ChEBI" id="CHEBI:18420"/>
        <label>3</label>
    </ligand>
</feature>
<dbReference type="InterPro" id="IPR016188">
    <property type="entry name" value="PurM-like_N"/>
</dbReference>
<keyword evidence="2" id="KW-0479">Metal-binding</keyword>
<feature type="binding site" evidence="2">
    <location>
        <position position="59"/>
    </location>
    <ligand>
        <name>substrate</name>
    </ligand>
</feature>
<dbReference type="HAMAP" id="MF_02128">
    <property type="entry name" value="TMP_kinase"/>
    <property type="match status" value="1"/>
</dbReference>
<evidence type="ECO:0000313" key="5">
    <source>
        <dbReference type="EMBL" id="EGY53374.1"/>
    </source>
</evidence>
<dbReference type="PANTHER" id="PTHR30270">
    <property type="entry name" value="THIAMINE-MONOPHOSPHATE KINASE"/>
    <property type="match status" value="1"/>
</dbReference>
<dbReference type="GO" id="GO:0000287">
    <property type="term" value="F:magnesium ion binding"/>
    <property type="evidence" value="ECO:0007669"/>
    <property type="project" value="UniProtKB-UniRule"/>
</dbReference>
<accession>G4CFJ8</accession>
<feature type="binding site" evidence="2">
    <location>
        <position position="80"/>
    </location>
    <ligand>
        <name>Mg(2+)</name>
        <dbReference type="ChEBI" id="CHEBI:18420"/>
        <label>4</label>
    </ligand>
</feature>
<dbReference type="SUPFAM" id="SSF56042">
    <property type="entry name" value="PurM C-terminal domain-like"/>
    <property type="match status" value="1"/>
</dbReference>
<dbReference type="InterPro" id="IPR010918">
    <property type="entry name" value="PurM-like_C_dom"/>
</dbReference>
<dbReference type="HOGENOM" id="CLU_046964_3_0_4"/>
<dbReference type="SUPFAM" id="SSF55326">
    <property type="entry name" value="PurM N-terminal domain-like"/>
    <property type="match status" value="1"/>
</dbReference>
<keyword evidence="2 5" id="KW-0808">Transferase</keyword>
<comment type="miscellaneous">
    <text evidence="2">Reaction mechanism of ThiL seems to utilize a direct, inline transfer of the gamma-phosphate of ATP to TMP rather than a phosphorylated enzyme intermediate.</text>
</comment>
<dbReference type="InterPro" id="IPR036921">
    <property type="entry name" value="PurM-like_N_sf"/>
</dbReference>
<evidence type="ECO:0000256" key="1">
    <source>
        <dbReference type="ARBA" id="ARBA00022977"/>
    </source>
</evidence>
<comment type="caution">
    <text evidence="2">Lacks conserved residue(s) required for the propagation of feature annotation.</text>
</comment>